<evidence type="ECO:0000313" key="3">
    <source>
        <dbReference type="Proteomes" id="UP000007819"/>
    </source>
</evidence>
<reference evidence="2" key="2">
    <citation type="submission" date="2022-06" db="UniProtKB">
        <authorList>
            <consortium name="EnsemblMetazoa"/>
        </authorList>
    </citation>
    <scope>IDENTIFICATION</scope>
</reference>
<dbReference type="GeneID" id="115034926"/>
<dbReference type="KEGG" id="api:115034926"/>
<evidence type="ECO:0000313" key="2">
    <source>
        <dbReference type="EnsemblMetazoa" id="XP_029348326.1"/>
    </source>
</evidence>
<dbReference type="PANTHER" id="PTHR10773">
    <property type="entry name" value="DNA-DIRECTED RNA POLYMERASES I, II, AND III SUBUNIT RPABC2"/>
    <property type="match status" value="1"/>
</dbReference>
<dbReference type="OrthoDB" id="6593594at2759"/>
<proteinExistence type="predicted"/>
<evidence type="ECO:0000259" key="1">
    <source>
        <dbReference type="Pfam" id="PF25273"/>
    </source>
</evidence>
<accession>A0A8R2JWV0</accession>
<dbReference type="InterPro" id="IPR057191">
    <property type="entry name" value="DUF7869"/>
</dbReference>
<sequence length="715" mass="83453">MNIHSSRCRKIVSLSTNSNAEFMNKPSTSYYNDEKTVISASDVSSDEYNDSSDEWLPFNSKEGNEIETDSDNSFNNSSTKLTKFDDLFQEEKKIIDETEIKLVIKEILDKIENDNAIVFEENTLPESDVELCRWRRGNKMKWKKAISAKEKKLSKTPKIVDCTNCKFKCSLNVDEDYRIKLCSHFWTLEYNRQKDYILSCVTQAPVKRHVSEQVRKAKEFSKMYTFILNSSEKVRVCKQFFLKTLAISHGPVDKAFEGFENGIFINNDKRGKTPSKTKTPSDVICEIKSHIEKFPTIESHYCRATTKRKYLDPTLSIAKMYELYLEDCKSRELDSKYFICLTVYRNIFCKNYNLDFYKPKKDQCLQCETYKKLSKPQEEQIINNYENHIRRRDESFSAKQLDKERASNNNNFCSATFDLQSVLQIPSSDVSSMYYSRKICTYNLTLYEAAPPNRAFCFLWTELNGQKGSSEIGTAIYKWIQQLSENITEISLYSDTCSGQNRNQFVAALFLYIVTHSRIETITHNFMESGHSYMEVDSMHSTIESAKKNVPVYTMQDWLTICRLARSNRHNKKCSNYTVQELKYTDFLDLKSLANMIMKNRSLDMKGNKVNWLKIKVLKYEKNMSGVIQFKYNYSDKEFNIIRISGRGRPTKFPDNLKNLYDKPLPISALKKNDLMKLCKTQAIPEEFHEWYKSIPSCSKKKETVILSESENDSD</sequence>
<protein>
    <recommendedName>
        <fullName evidence="1">DUF7869 domain-containing protein</fullName>
    </recommendedName>
</protein>
<dbReference type="AlphaFoldDB" id="A0A8R2JWV0"/>
<reference evidence="3" key="1">
    <citation type="submission" date="2010-06" db="EMBL/GenBank/DDBJ databases">
        <authorList>
            <person name="Jiang H."/>
            <person name="Abraham K."/>
            <person name="Ali S."/>
            <person name="Alsbrooks S.L."/>
            <person name="Anim B.N."/>
            <person name="Anosike U.S."/>
            <person name="Attaway T."/>
            <person name="Bandaranaike D.P."/>
            <person name="Battles P.K."/>
            <person name="Bell S.N."/>
            <person name="Bell A.V."/>
            <person name="Beltran B."/>
            <person name="Bickham C."/>
            <person name="Bustamante Y."/>
            <person name="Caleb T."/>
            <person name="Canada A."/>
            <person name="Cardenas V."/>
            <person name="Carter K."/>
            <person name="Chacko J."/>
            <person name="Chandrabose M.N."/>
            <person name="Chavez D."/>
            <person name="Chavez A."/>
            <person name="Chen L."/>
            <person name="Chu H.-S."/>
            <person name="Claassen K.J."/>
            <person name="Cockrell R."/>
            <person name="Collins M."/>
            <person name="Cooper J.A."/>
            <person name="Cree A."/>
            <person name="Curry S.M."/>
            <person name="Da Y."/>
            <person name="Dao M.D."/>
            <person name="Das B."/>
            <person name="Davila M.-L."/>
            <person name="Davy-Carroll L."/>
            <person name="Denson S."/>
            <person name="Dinh H."/>
            <person name="Ebong V.E."/>
            <person name="Edwards J.R."/>
            <person name="Egan A."/>
            <person name="El-Daye J."/>
            <person name="Escobedo L."/>
            <person name="Fernandez S."/>
            <person name="Fernando P.R."/>
            <person name="Flagg N."/>
            <person name="Forbes L.D."/>
            <person name="Fowler R.G."/>
            <person name="Fu Q."/>
            <person name="Gabisi R.A."/>
            <person name="Ganer J."/>
            <person name="Garbino Pronczuk A."/>
            <person name="Garcia R.M."/>
            <person name="Garner T."/>
            <person name="Garrett T.E."/>
            <person name="Gonzalez D.A."/>
            <person name="Hamid H."/>
            <person name="Hawkins E.S."/>
            <person name="Hirani K."/>
            <person name="Hogues M.E."/>
            <person name="Hollins B."/>
            <person name="Hsiao C.-H."/>
            <person name="Jabil R."/>
            <person name="James M.L."/>
            <person name="Jhangiani S.N."/>
            <person name="Johnson B."/>
            <person name="Johnson Q."/>
            <person name="Joshi V."/>
            <person name="Kalu J.B."/>
            <person name="Kam C."/>
            <person name="Kashfia A."/>
            <person name="Keebler J."/>
            <person name="Kisamo H."/>
            <person name="Kovar C.L."/>
            <person name="Lago L.A."/>
            <person name="Lai C.-Y."/>
            <person name="Laidlaw J."/>
            <person name="Lara F."/>
            <person name="Le T.-K."/>
            <person name="Lee S.L."/>
            <person name="Legall F.H."/>
            <person name="Lemon S.J."/>
            <person name="Lewis L.R."/>
            <person name="Li B."/>
            <person name="Liu Y."/>
            <person name="Liu Y.-S."/>
            <person name="Lopez J."/>
            <person name="Lozado R.J."/>
            <person name="Lu J."/>
            <person name="Madu R.C."/>
            <person name="Maheshwari M."/>
            <person name="Maheshwari R."/>
            <person name="Malloy K."/>
            <person name="Martinez E."/>
            <person name="Mathew T."/>
            <person name="Mercado I.C."/>
            <person name="Mercado C."/>
            <person name="Meyer B."/>
            <person name="Montgomery K."/>
            <person name="Morgan M.B."/>
            <person name="Munidasa M."/>
            <person name="Nazareth L.V."/>
            <person name="Nelson J."/>
            <person name="Ng B.M."/>
            <person name="Nguyen N.B."/>
            <person name="Nguyen P.Q."/>
            <person name="Nguyen T."/>
            <person name="Obregon M."/>
            <person name="Okwuonu G.O."/>
            <person name="Onwere C.G."/>
            <person name="Orozco G."/>
            <person name="Parra A."/>
            <person name="Patel S."/>
            <person name="Patil S."/>
            <person name="Perez A."/>
            <person name="Perez Y."/>
            <person name="Pham C."/>
            <person name="Primus E.L."/>
            <person name="Pu L.-L."/>
            <person name="Puazo M."/>
            <person name="Qin X."/>
            <person name="Quiroz J.B."/>
            <person name="Reese J."/>
            <person name="Richards S."/>
            <person name="Rives C.M."/>
            <person name="Robberts R."/>
            <person name="Ruiz S.J."/>
            <person name="Ruiz M.J."/>
            <person name="Santibanez J."/>
            <person name="Schneider B.W."/>
            <person name="Sisson I."/>
            <person name="Smith M."/>
            <person name="Sodergren E."/>
            <person name="Song X.-Z."/>
            <person name="Song B.B."/>
            <person name="Summersgill H."/>
            <person name="Thelus R."/>
            <person name="Thornton R.D."/>
            <person name="Trejos Z.Y."/>
            <person name="Usmani K."/>
            <person name="Vattathil S."/>
            <person name="Villasana D."/>
            <person name="Walker D.L."/>
            <person name="Wang S."/>
            <person name="Wang K."/>
            <person name="White C.S."/>
            <person name="Williams A.C."/>
            <person name="Williamson J."/>
            <person name="Wilson K."/>
            <person name="Woghiren I.O."/>
            <person name="Woodworth J.R."/>
            <person name="Worley K.C."/>
            <person name="Wright R.A."/>
            <person name="Wu W."/>
            <person name="Young L."/>
            <person name="Zhang L."/>
            <person name="Zhang J."/>
            <person name="Zhu Y."/>
            <person name="Muzny D.M."/>
            <person name="Weinstock G."/>
            <person name="Gibbs R.A."/>
        </authorList>
    </citation>
    <scope>NUCLEOTIDE SEQUENCE [LARGE SCALE GENOMIC DNA]</scope>
    <source>
        <strain evidence="3">LSR1</strain>
    </source>
</reference>
<organism evidence="2 3">
    <name type="scientific">Acyrthosiphon pisum</name>
    <name type="common">Pea aphid</name>
    <dbReference type="NCBI Taxonomy" id="7029"/>
    <lineage>
        <taxon>Eukaryota</taxon>
        <taxon>Metazoa</taxon>
        <taxon>Ecdysozoa</taxon>
        <taxon>Arthropoda</taxon>
        <taxon>Hexapoda</taxon>
        <taxon>Insecta</taxon>
        <taxon>Pterygota</taxon>
        <taxon>Neoptera</taxon>
        <taxon>Paraneoptera</taxon>
        <taxon>Hemiptera</taxon>
        <taxon>Sternorrhyncha</taxon>
        <taxon>Aphidomorpha</taxon>
        <taxon>Aphidoidea</taxon>
        <taxon>Aphididae</taxon>
        <taxon>Macrosiphini</taxon>
        <taxon>Acyrthosiphon</taxon>
    </lineage>
</organism>
<dbReference type="Proteomes" id="UP000007819">
    <property type="component" value="Unassembled WGS sequence"/>
</dbReference>
<feature type="domain" description="DUF7869" evidence="1">
    <location>
        <begin position="472"/>
        <end position="567"/>
    </location>
</feature>
<keyword evidence="3" id="KW-1185">Reference proteome</keyword>
<dbReference type="PANTHER" id="PTHR10773:SF19">
    <property type="match status" value="1"/>
</dbReference>
<dbReference type="Pfam" id="PF25273">
    <property type="entry name" value="DUF7869"/>
    <property type="match status" value="1"/>
</dbReference>
<dbReference type="RefSeq" id="XP_029348326.1">
    <property type="nucleotide sequence ID" value="XM_029492466.1"/>
</dbReference>
<dbReference type="EnsemblMetazoa" id="XM_029492466.1">
    <property type="protein sequence ID" value="XP_029348326.1"/>
    <property type="gene ID" value="LOC115034926"/>
</dbReference>
<name>A0A8R2JWV0_ACYPI</name>